<proteinExistence type="predicted"/>
<dbReference type="EMBL" id="BJCC01000024">
    <property type="protein sequence ID" value="GCF94836.1"/>
    <property type="molecule type" value="Genomic_DNA"/>
</dbReference>
<evidence type="ECO:0000313" key="1">
    <source>
        <dbReference type="EMBL" id="GCF94836.1"/>
    </source>
</evidence>
<evidence type="ECO:0000313" key="2">
    <source>
        <dbReference type="Proteomes" id="UP000290567"/>
    </source>
</evidence>
<gene>
    <name evidence="1" type="ORF">NRIC_27270</name>
</gene>
<keyword evidence="2" id="KW-1185">Reference proteome</keyword>
<name>A0A4P5PAY3_9ENTE</name>
<organism evidence="1 2">
    <name type="scientific">Enterococcus florum</name>
    <dbReference type="NCBI Taxonomy" id="2480627"/>
    <lineage>
        <taxon>Bacteria</taxon>
        <taxon>Bacillati</taxon>
        <taxon>Bacillota</taxon>
        <taxon>Bacilli</taxon>
        <taxon>Lactobacillales</taxon>
        <taxon>Enterococcaceae</taxon>
        <taxon>Enterococcus</taxon>
    </lineage>
</organism>
<accession>A0A4P5PAY3</accession>
<evidence type="ECO:0008006" key="3">
    <source>
        <dbReference type="Google" id="ProtNLM"/>
    </source>
</evidence>
<dbReference type="RefSeq" id="WP_146623243.1">
    <property type="nucleotide sequence ID" value="NZ_BJCC01000024.1"/>
</dbReference>
<dbReference type="AlphaFoldDB" id="A0A4P5PAY3"/>
<comment type="caution">
    <text evidence="1">The sequence shown here is derived from an EMBL/GenBank/DDBJ whole genome shotgun (WGS) entry which is preliminary data.</text>
</comment>
<dbReference type="Proteomes" id="UP000290567">
    <property type="component" value="Unassembled WGS sequence"/>
</dbReference>
<sequence length="83" mass="9311">MSAAMVFLKKAKIHFQGELGVKRRMVEKAVKTVLLSDTSKLSRSGGYGYADFSAIDVMVTERPLTETERQQLSEDLLLAYPEE</sequence>
<reference evidence="2" key="1">
    <citation type="submission" date="2019-02" db="EMBL/GenBank/DDBJ databases">
        <title>Draft genome sequence of Enterococcus sp. Gos25-1.</title>
        <authorList>
            <person name="Tanaka N."/>
            <person name="Shiwa Y."/>
            <person name="Fujita N."/>
        </authorList>
    </citation>
    <scope>NUCLEOTIDE SEQUENCE [LARGE SCALE GENOMIC DNA]</scope>
    <source>
        <strain evidence="2">Gos25-1</strain>
    </source>
</reference>
<dbReference type="OrthoDB" id="9798651at2"/>
<protein>
    <recommendedName>
        <fullName evidence="3">DeoR C-terminal sensor domain-containing protein</fullName>
    </recommendedName>
</protein>